<dbReference type="PANTHER" id="PTHR30349:SF81">
    <property type="entry name" value="TYROSINE RECOMBINASE XERC"/>
    <property type="match status" value="1"/>
</dbReference>
<gene>
    <name evidence="3" type="ORF">S01H1_03297</name>
</gene>
<dbReference type="PROSITE" id="PS51898">
    <property type="entry name" value="TYR_RECOMBINASE"/>
    <property type="match status" value="1"/>
</dbReference>
<dbReference type="InterPro" id="IPR013762">
    <property type="entry name" value="Integrase-like_cat_sf"/>
</dbReference>
<proteinExistence type="predicted"/>
<dbReference type="SUPFAM" id="SSF56349">
    <property type="entry name" value="DNA breaking-rejoining enzymes"/>
    <property type="match status" value="1"/>
</dbReference>
<dbReference type="InterPro" id="IPR050090">
    <property type="entry name" value="Tyrosine_recombinase_XerCD"/>
</dbReference>
<keyword evidence="1" id="KW-0233">DNA recombination</keyword>
<dbReference type="EMBL" id="BARS01001792">
    <property type="protein sequence ID" value="GAF76379.1"/>
    <property type="molecule type" value="Genomic_DNA"/>
</dbReference>
<sequence length="169" mass="19215">EGKRDKAMLELLYATGMRVTELVSLNVRDVNLRAGFVRCFGKGSKERIIPIHNKAIRAVKSHLDDVRARLLAATGETALFLNRRGQRLTRQGFWLILKGYTKKAGIEAEITPHVLRHSIATHLLHSGKMNLRELQELLGHANISTTQVYTHLTTERMRRVYDSAHPRAE</sequence>
<protein>
    <recommendedName>
        <fullName evidence="2">Tyr recombinase domain-containing protein</fullName>
    </recommendedName>
</protein>
<organism evidence="3">
    <name type="scientific">marine sediment metagenome</name>
    <dbReference type="NCBI Taxonomy" id="412755"/>
    <lineage>
        <taxon>unclassified sequences</taxon>
        <taxon>metagenomes</taxon>
        <taxon>ecological metagenomes</taxon>
    </lineage>
</organism>
<dbReference type="AlphaFoldDB" id="X0S5T8"/>
<evidence type="ECO:0000256" key="1">
    <source>
        <dbReference type="ARBA" id="ARBA00023172"/>
    </source>
</evidence>
<dbReference type="GO" id="GO:0003677">
    <property type="term" value="F:DNA binding"/>
    <property type="evidence" value="ECO:0007669"/>
    <property type="project" value="InterPro"/>
</dbReference>
<evidence type="ECO:0000313" key="3">
    <source>
        <dbReference type="EMBL" id="GAF76379.1"/>
    </source>
</evidence>
<reference evidence="3" key="1">
    <citation type="journal article" date="2014" name="Front. Microbiol.">
        <title>High frequency of phylogenetically diverse reductive dehalogenase-homologous genes in deep subseafloor sedimentary metagenomes.</title>
        <authorList>
            <person name="Kawai M."/>
            <person name="Futagami T."/>
            <person name="Toyoda A."/>
            <person name="Takaki Y."/>
            <person name="Nishi S."/>
            <person name="Hori S."/>
            <person name="Arai W."/>
            <person name="Tsubouchi T."/>
            <person name="Morono Y."/>
            <person name="Uchiyama I."/>
            <person name="Ito T."/>
            <person name="Fujiyama A."/>
            <person name="Inagaki F."/>
            <person name="Takami H."/>
        </authorList>
    </citation>
    <scope>NUCLEOTIDE SEQUENCE</scope>
    <source>
        <strain evidence="3">Expedition CK06-06</strain>
    </source>
</reference>
<dbReference type="Pfam" id="PF00589">
    <property type="entry name" value="Phage_integrase"/>
    <property type="match status" value="1"/>
</dbReference>
<comment type="caution">
    <text evidence="3">The sequence shown here is derived from an EMBL/GenBank/DDBJ whole genome shotgun (WGS) entry which is preliminary data.</text>
</comment>
<dbReference type="InterPro" id="IPR002104">
    <property type="entry name" value="Integrase_catalytic"/>
</dbReference>
<dbReference type="InterPro" id="IPR011010">
    <property type="entry name" value="DNA_brk_join_enz"/>
</dbReference>
<feature type="non-terminal residue" evidence="3">
    <location>
        <position position="1"/>
    </location>
</feature>
<dbReference type="Gene3D" id="1.10.443.10">
    <property type="entry name" value="Intergrase catalytic core"/>
    <property type="match status" value="1"/>
</dbReference>
<accession>X0S5T8</accession>
<dbReference type="CDD" id="cd00798">
    <property type="entry name" value="INT_XerDC_C"/>
    <property type="match status" value="1"/>
</dbReference>
<evidence type="ECO:0000259" key="2">
    <source>
        <dbReference type="PROSITE" id="PS51898"/>
    </source>
</evidence>
<dbReference type="GO" id="GO:0015074">
    <property type="term" value="P:DNA integration"/>
    <property type="evidence" value="ECO:0007669"/>
    <property type="project" value="InterPro"/>
</dbReference>
<dbReference type="GO" id="GO:0006310">
    <property type="term" value="P:DNA recombination"/>
    <property type="evidence" value="ECO:0007669"/>
    <property type="project" value="UniProtKB-KW"/>
</dbReference>
<feature type="domain" description="Tyr recombinase" evidence="2">
    <location>
        <begin position="1"/>
        <end position="162"/>
    </location>
</feature>
<dbReference type="PANTHER" id="PTHR30349">
    <property type="entry name" value="PHAGE INTEGRASE-RELATED"/>
    <property type="match status" value="1"/>
</dbReference>
<name>X0S5T8_9ZZZZ</name>